<dbReference type="Pfam" id="PF01578">
    <property type="entry name" value="Cytochrom_C_asm"/>
    <property type="match status" value="1"/>
</dbReference>
<reference evidence="12 13" key="1">
    <citation type="submission" date="2020-08" db="EMBL/GenBank/DDBJ databases">
        <title>Bridging the membrane lipid divide: bacteria of the FCB group superphylum have the potential to synthesize archaeal ether lipids.</title>
        <authorList>
            <person name="Villanueva L."/>
            <person name="Von Meijenfeldt F.A.B."/>
            <person name="Westbye A.B."/>
            <person name="Yadav S."/>
            <person name="Hopmans E.C."/>
            <person name="Dutilh B.E."/>
            <person name="Sinninghe Damste J.S."/>
        </authorList>
    </citation>
    <scope>NUCLEOTIDE SEQUENCE [LARGE SCALE GENOMIC DNA]</scope>
    <source>
        <strain evidence="12">NIOZ-UU47</strain>
    </source>
</reference>
<comment type="similarity">
    <text evidence="3">Belongs to the CcmC/CycZ/HelC family.</text>
</comment>
<evidence type="ECO:0000256" key="5">
    <source>
        <dbReference type="ARBA" id="ARBA00022692"/>
    </source>
</evidence>
<evidence type="ECO:0000256" key="6">
    <source>
        <dbReference type="ARBA" id="ARBA00022748"/>
    </source>
</evidence>
<organism evidence="12 13">
    <name type="scientific">Candidatus Desulfobia pelagia</name>
    <dbReference type="NCBI Taxonomy" id="2841692"/>
    <lineage>
        <taxon>Bacteria</taxon>
        <taxon>Pseudomonadati</taxon>
        <taxon>Thermodesulfobacteriota</taxon>
        <taxon>Desulfobulbia</taxon>
        <taxon>Desulfobulbales</taxon>
        <taxon>Desulfobulbaceae</taxon>
        <taxon>Candidatus Desulfobia</taxon>
    </lineage>
</organism>
<dbReference type="NCBIfam" id="TIGR03144">
    <property type="entry name" value="cytochr_II_ccsB"/>
    <property type="match status" value="1"/>
</dbReference>
<dbReference type="GO" id="GO:0005886">
    <property type="term" value="C:plasma membrane"/>
    <property type="evidence" value="ECO:0007669"/>
    <property type="project" value="TreeGrafter"/>
</dbReference>
<keyword evidence="5 10" id="KW-0812">Transmembrane</keyword>
<feature type="transmembrane region" description="Helical" evidence="10">
    <location>
        <begin position="6"/>
        <end position="27"/>
    </location>
</feature>
<keyword evidence="7 10" id="KW-1133">Transmembrane helix</keyword>
<evidence type="ECO:0000256" key="8">
    <source>
        <dbReference type="ARBA" id="ARBA00023078"/>
    </source>
</evidence>
<feature type="transmembrane region" description="Helical" evidence="10">
    <location>
        <begin position="248"/>
        <end position="266"/>
    </location>
</feature>
<feature type="transmembrane region" description="Helical" evidence="10">
    <location>
        <begin position="71"/>
        <end position="89"/>
    </location>
</feature>
<evidence type="ECO:0000256" key="9">
    <source>
        <dbReference type="ARBA" id="ARBA00023136"/>
    </source>
</evidence>
<feature type="domain" description="Cytochrome c assembly protein" evidence="11">
    <location>
        <begin position="68"/>
        <end position="274"/>
    </location>
</feature>
<sequence length="277" mass="31108">MDSSQLLGFTTFAYLLSAVLYIGLFVFRVKKIGTVATVVTLAAFLINTAGIGLRWVESHQMGIGYAPLSNMYESLVFFAWSIAIFYLFLEFKYKNRYLGAFSMPFAAIAMALAEMKNPQITPLIPALQSNWLIAHVVTCFIGYAAFAVACGFGILYLLKNRKKEHEPEGNMLSQLPSLRVLDDIIHKTLVFGFMWLTAGIITGAVWANSAWGTYWSWDPKETWSLITWFIYAAALHARFTRGWGGHRIAWFSIVGFGSVMFTYYGVNFLLSGLHSYG</sequence>
<feature type="transmembrane region" description="Helical" evidence="10">
    <location>
        <begin position="34"/>
        <end position="56"/>
    </location>
</feature>
<comment type="subcellular location">
    <subcellularLocation>
        <location evidence="2">Membrane</location>
        <topology evidence="2">Multi-pass membrane protein</topology>
    </subcellularLocation>
</comment>
<dbReference type="AlphaFoldDB" id="A0A8J6NES5"/>
<dbReference type="Proteomes" id="UP000614424">
    <property type="component" value="Unassembled WGS sequence"/>
</dbReference>
<dbReference type="PANTHER" id="PTHR30071">
    <property type="entry name" value="HEME EXPORTER PROTEIN C"/>
    <property type="match status" value="1"/>
</dbReference>
<dbReference type="EMBL" id="JACNJZ010000080">
    <property type="protein sequence ID" value="MBC8317283.1"/>
    <property type="molecule type" value="Genomic_DNA"/>
</dbReference>
<proteinExistence type="inferred from homology"/>
<keyword evidence="9 10" id="KW-0472">Membrane</keyword>
<keyword evidence="6" id="KW-0201">Cytochrome c-type biogenesis</keyword>
<dbReference type="GO" id="GO:0020037">
    <property type="term" value="F:heme binding"/>
    <property type="evidence" value="ECO:0007669"/>
    <property type="project" value="InterPro"/>
</dbReference>
<evidence type="ECO:0000256" key="4">
    <source>
        <dbReference type="ARBA" id="ARBA00016463"/>
    </source>
</evidence>
<comment type="caution">
    <text evidence="12">The sequence shown here is derived from an EMBL/GenBank/DDBJ whole genome shotgun (WGS) entry which is preliminary data.</text>
</comment>
<dbReference type="InterPro" id="IPR045062">
    <property type="entry name" value="Cyt_c_biogenesis_CcsA/CcmC"/>
</dbReference>
<gene>
    <name evidence="12" type="primary">ccsB</name>
    <name evidence="12" type="ORF">H8E41_05215</name>
</gene>
<evidence type="ECO:0000256" key="3">
    <source>
        <dbReference type="ARBA" id="ARBA00005840"/>
    </source>
</evidence>
<dbReference type="GO" id="GO:0017004">
    <property type="term" value="P:cytochrome complex assembly"/>
    <property type="evidence" value="ECO:0007669"/>
    <property type="project" value="UniProtKB-KW"/>
</dbReference>
<feature type="transmembrane region" description="Helical" evidence="10">
    <location>
        <begin position="189"/>
        <end position="211"/>
    </location>
</feature>
<feature type="transmembrane region" description="Helical" evidence="10">
    <location>
        <begin position="96"/>
        <end position="113"/>
    </location>
</feature>
<evidence type="ECO:0000256" key="10">
    <source>
        <dbReference type="SAM" id="Phobius"/>
    </source>
</evidence>
<evidence type="ECO:0000313" key="13">
    <source>
        <dbReference type="Proteomes" id="UP000614424"/>
    </source>
</evidence>
<dbReference type="PANTHER" id="PTHR30071:SF1">
    <property type="entry name" value="CYTOCHROME B_B6 PROTEIN-RELATED"/>
    <property type="match status" value="1"/>
</dbReference>
<keyword evidence="8" id="KW-0793">Thylakoid</keyword>
<evidence type="ECO:0000256" key="2">
    <source>
        <dbReference type="ARBA" id="ARBA00004141"/>
    </source>
</evidence>
<dbReference type="PRINTS" id="PR01386">
    <property type="entry name" value="CCMCBIOGNSIS"/>
</dbReference>
<dbReference type="GO" id="GO:0015232">
    <property type="term" value="F:heme transmembrane transporter activity"/>
    <property type="evidence" value="ECO:0007669"/>
    <property type="project" value="InterPro"/>
</dbReference>
<protein>
    <recommendedName>
        <fullName evidence="4">Heme exporter protein C</fullName>
    </recommendedName>
</protein>
<feature type="transmembrane region" description="Helical" evidence="10">
    <location>
        <begin position="223"/>
        <end position="241"/>
    </location>
</feature>
<evidence type="ECO:0000256" key="1">
    <source>
        <dbReference type="ARBA" id="ARBA00002442"/>
    </source>
</evidence>
<dbReference type="InterPro" id="IPR002541">
    <property type="entry name" value="Cyt_c_assembly"/>
</dbReference>
<accession>A0A8J6NES5</accession>
<evidence type="ECO:0000313" key="12">
    <source>
        <dbReference type="EMBL" id="MBC8317283.1"/>
    </source>
</evidence>
<evidence type="ECO:0000256" key="7">
    <source>
        <dbReference type="ARBA" id="ARBA00022989"/>
    </source>
</evidence>
<evidence type="ECO:0000259" key="11">
    <source>
        <dbReference type="Pfam" id="PF01578"/>
    </source>
</evidence>
<name>A0A8J6NES5_9BACT</name>
<dbReference type="InterPro" id="IPR017562">
    <property type="entry name" value="Cyt_c_biogenesis_CcsA"/>
</dbReference>
<dbReference type="InterPro" id="IPR003557">
    <property type="entry name" value="Cyt_c_biogenesis_CcmC"/>
</dbReference>
<comment type="function">
    <text evidence="1">Required for the export of heme to the periplasm for the biogenesis of c-type cytochromes.</text>
</comment>
<feature type="transmembrane region" description="Helical" evidence="10">
    <location>
        <begin position="133"/>
        <end position="158"/>
    </location>
</feature>